<dbReference type="OrthoDB" id="667970at2"/>
<evidence type="ECO:0000256" key="3">
    <source>
        <dbReference type="ARBA" id="ARBA00023125"/>
    </source>
</evidence>
<dbReference type="SUPFAM" id="SSF116734">
    <property type="entry name" value="DNA methylase specificity domain"/>
    <property type="match status" value="2"/>
</dbReference>
<dbReference type="EMBL" id="FTPU01000078">
    <property type="protein sequence ID" value="SIT98943.1"/>
    <property type="molecule type" value="Genomic_DNA"/>
</dbReference>
<keyword evidence="2" id="KW-0680">Restriction system</keyword>
<evidence type="ECO:0000256" key="1">
    <source>
        <dbReference type="ARBA" id="ARBA00010923"/>
    </source>
</evidence>
<dbReference type="PROSITE" id="PS51450">
    <property type="entry name" value="LRR"/>
    <property type="match status" value="1"/>
</dbReference>
<dbReference type="CDD" id="cd17255">
    <property type="entry name" value="RMtype1_S_Fco49512ORF2615P-TRD2-CR2_like"/>
    <property type="match status" value="1"/>
</dbReference>
<organism evidence="6 7">
    <name type="scientific">Epilithonimonas bovis DSM 19482</name>
    <dbReference type="NCBI Taxonomy" id="1121284"/>
    <lineage>
        <taxon>Bacteria</taxon>
        <taxon>Pseudomonadati</taxon>
        <taxon>Bacteroidota</taxon>
        <taxon>Flavobacteriia</taxon>
        <taxon>Flavobacteriales</taxon>
        <taxon>Weeksellaceae</taxon>
        <taxon>Chryseobacterium group</taxon>
        <taxon>Epilithonimonas</taxon>
    </lineage>
</organism>
<dbReference type="InterPro" id="IPR052021">
    <property type="entry name" value="Type-I_RS_S_subunit"/>
</dbReference>
<feature type="domain" description="Type I restriction modification DNA specificity" evidence="5">
    <location>
        <begin position="3"/>
        <end position="165"/>
    </location>
</feature>
<name>A0A1U7Q1F2_9FLAO</name>
<dbReference type="AlphaFoldDB" id="A0A1U7Q1F2"/>
<keyword evidence="4" id="KW-0175">Coiled coil</keyword>
<dbReference type="Gene3D" id="1.10.287.1120">
    <property type="entry name" value="Bipartite methylase S protein"/>
    <property type="match status" value="1"/>
</dbReference>
<evidence type="ECO:0000256" key="4">
    <source>
        <dbReference type="SAM" id="Coils"/>
    </source>
</evidence>
<evidence type="ECO:0000259" key="5">
    <source>
        <dbReference type="Pfam" id="PF01420"/>
    </source>
</evidence>
<dbReference type="GO" id="GO:0003677">
    <property type="term" value="F:DNA binding"/>
    <property type="evidence" value="ECO:0007669"/>
    <property type="project" value="UniProtKB-KW"/>
</dbReference>
<dbReference type="PANTHER" id="PTHR30408">
    <property type="entry name" value="TYPE-1 RESTRICTION ENZYME ECOKI SPECIFICITY PROTEIN"/>
    <property type="match status" value="1"/>
</dbReference>
<feature type="domain" description="Type I restriction modification DNA specificity" evidence="5">
    <location>
        <begin position="205"/>
        <end position="382"/>
    </location>
</feature>
<dbReference type="STRING" id="1121284.SAMN05660493_03314"/>
<proteinExistence type="inferred from homology"/>
<keyword evidence="3" id="KW-0238">DNA-binding</keyword>
<keyword evidence="7" id="KW-1185">Reference proteome</keyword>
<dbReference type="PANTHER" id="PTHR30408:SF12">
    <property type="entry name" value="TYPE I RESTRICTION ENZYME MJAVIII SPECIFICITY SUBUNIT"/>
    <property type="match status" value="1"/>
</dbReference>
<gene>
    <name evidence="6" type="ORF">SAMN05660493_03314</name>
</gene>
<dbReference type="Pfam" id="PF01420">
    <property type="entry name" value="Methylase_S"/>
    <property type="match status" value="2"/>
</dbReference>
<dbReference type="RefSeq" id="WP_076784591.1">
    <property type="nucleotide sequence ID" value="NZ_FTPU01000078.1"/>
</dbReference>
<accession>A0A1U7Q1F2</accession>
<dbReference type="Proteomes" id="UP000187261">
    <property type="component" value="Unassembled WGS sequence"/>
</dbReference>
<comment type="similarity">
    <text evidence="1">Belongs to the type-I restriction system S methylase family.</text>
</comment>
<reference evidence="7" key="1">
    <citation type="submission" date="2016-10" db="EMBL/GenBank/DDBJ databases">
        <authorList>
            <person name="Varghese N."/>
            <person name="Submissions S."/>
        </authorList>
    </citation>
    <scope>NUCLEOTIDE SEQUENCE [LARGE SCALE GENOMIC DNA]</scope>
    <source>
        <strain evidence="7">DSM 19482</strain>
    </source>
</reference>
<dbReference type="InterPro" id="IPR044946">
    <property type="entry name" value="Restrct_endonuc_typeI_TRD_sf"/>
</dbReference>
<protein>
    <submittedName>
        <fullName evidence="6">Type I restriction enzyme, S subunit</fullName>
    </submittedName>
</protein>
<dbReference type="Gene3D" id="3.90.220.20">
    <property type="entry name" value="DNA methylase specificity domains"/>
    <property type="match status" value="2"/>
</dbReference>
<evidence type="ECO:0000313" key="6">
    <source>
        <dbReference type="EMBL" id="SIT98943.1"/>
    </source>
</evidence>
<dbReference type="InterPro" id="IPR000055">
    <property type="entry name" value="Restrct_endonuc_typeI_TRD"/>
</dbReference>
<feature type="coiled-coil region" evidence="4">
    <location>
        <begin position="149"/>
        <end position="176"/>
    </location>
</feature>
<dbReference type="REBASE" id="200245">
    <property type="entry name" value="S.Cbo19482ORF3315P"/>
</dbReference>
<sequence length="388" mass="44970">MEYWESEIKLSDLMNKGIISLGRGRIISSIDLQKKPGVYPVYSSSSQKGGLFGLYDEFDFDEELLTWSVDGGGHFFYRPKHKFSVTNVSGILKINEPIFDYKFLYYSLVYQHSKEVFDYVDKAHPSVIKKRYNVPNISINEQKKIAEILTKVDEAIENTEKLIQKYERVKVGLMQDLLTKGIDDNGNIRSEETHQFKDSPLGRIPVEWDFIEIEKLINKNTSISYGIVQTFENVENGVPVLRTLDLKENSINDLNNLLRTKKSIADRYKKTYLKAGDIVVNVRASVGDFNVIPIELEGINITRGVARISLRDEFNPNFYTYFFNSEVNMNNMLDLIKGTTFIDINMKDLRKLLVPILDFNEQDRISFYISKQIQLIKNEKVILNYEYP</sequence>
<evidence type="ECO:0000313" key="7">
    <source>
        <dbReference type="Proteomes" id="UP000187261"/>
    </source>
</evidence>
<evidence type="ECO:0000256" key="2">
    <source>
        <dbReference type="ARBA" id="ARBA00022747"/>
    </source>
</evidence>
<dbReference type="InterPro" id="IPR001611">
    <property type="entry name" value="Leu-rich_rpt"/>
</dbReference>
<dbReference type="GO" id="GO:0009307">
    <property type="term" value="P:DNA restriction-modification system"/>
    <property type="evidence" value="ECO:0007669"/>
    <property type="project" value="UniProtKB-KW"/>
</dbReference>